<sequence>MSQLTVILIQYFFLFSLGTSVGWFIELFWRRYFGKARRWINPGFLNGPWLPLYGFGSIVLFLLCKLNLPLWLHILFIFFTLSGLEFLAGLIFINHFRIKLWDYSENWGNIMGLVCPLYSLLWTVLGVFFYFFIYPYLMEIIDYVFQYVQYTFLIGLYGGLFAADLWQSFNLAGRIKNFVNETEEKWSIDFEKLKLELRDRVQEGIVNRTRFFLPFYGELGFSFREQLKRHRLNLRNHGRPLQKLIKKKRSK</sequence>
<keyword evidence="3" id="KW-1185">Reference proteome</keyword>
<dbReference type="InterPro" id="IPR010540">
    <property type="entry name" value="CmpB_TMEM229"/>
</dbReference>
<dbReference type="OrthoDB" id="9789229at2"/>
<keyword evidence="1" id="KW-0812">Transmembrane</keyword>
<feature type="transmembrane region" description="Helical" evidence="1">
    <location>
        <begin position="147"/>
        <end position="166"/>
    </location>
</feature>
<reference evidence="2 3" key="1">
    <citation type="submission" date="2019-02" db="EMBL/GenBank/DDBJ databases">
        <title>Complete Genome Sequence and Methylome Analysis of free living Spirochaetas.</title>
        <authorList>
            <person name="Fomenkov A."/>
            <person name="Dubinina G."/>
            <person name="Leshcheva N."/>
            <person name="Mikheeva N."/>
            <person name="Grabovich M."/>
            <person name="Vincze T."/>
            <person name="Roberts R.J."/>
        </authorList>
    </citation>
    <scope>NUCLEOTIDE SEQUENCE [LARGE SCALE GENOMIC DNA]</scope>
    <source>
        <strain evidence="2 3">K2</strain>
    </source>
</reference>
<organism evidence="2 3">
    <name type="scientific">Oceanispirochaeta crateris</name>
    <dbReference type="NCBI Taxonomy" id="2518645"/>
    <lineage>
        <taxon>Bacteria</taxon>
        <taxon>Pseudomonadati</taxon>
        <taxon>Spirochaetota</taxon>
        <taxon>Spirochaetia</taxon>
        <taxon>Spirochaetales</taxon>
        <taxon>Spirochaetaceae</taxon>
        <taxon>Oceanispirochaeta</taxon>
    </lineage>
</organism>
<feature type="transmembrane region" description="Helical" evidence="1">
    <location>
        <begin position="113"/>
        <end position="135"/>
    </location>
</feature>
<feature type="transmembrane region" description="Helical" evidence="1">
    <location>
        <begin position="74"/>
        <end position="93"/>
    </location>
</feature>
<accession>A0A5C1QML2</accession>
<dbReference type="Proteomes" id="UP000324209">
    <property type="component" value="Chromosome"/>
</dbReference>
<evidence type="ECO:0000313" key="3">
    <source>
        <dbReference type="Proteomes" id="UP000324209"/>
    </source>
</evidence>
<feature type="transmembrane region" description="Helical" evidence="1">
    <location>
        <begin position="6"/>
        <end position="29"/>
    </location>
</feature>
<name>A0A5C1QML2_9SPIO</name>
<dbReference type="RefSeq" id="WP_149485864.1">
    <property type="nucleotide sequence ID" value="NZ_CP036150.1"/>
</dbReference>
<gene>
    <name evidence="2" type="ORF">EXM22_07200</name>
</gene>
<dbReference type="KEGG" id="ock:EXM22_07200"/>
<dbReference type="AlphaFoldDB" id="A0A5C1QML2"/>
<evidence type="ECO:0000313" key="2">
    <source>
        <dbReference type="EMBL" id="QEN07784.1"/>
    </source>
</evidence>
<dbReference type="Pfam" id="PF06541">
    <property type="entry name" value="ABC_trans_CmpB"/>
    <property type="match status" value="1"/>
</dbReference>
<protein>
    <recommendedName>
        <fullName evidence="4">ABC transporter permease</fullName>
    </recommendedName>
</protein>
<dbReference type="EMBL" id="CP036150">
    <property type="protein sequence ID" value="QEN07784.1"/>
    <property type="molecule type" value="Genomic_DNA"/>
</dbReference>
<keyword evidence="1" id="KW-0472">Membrane</keyword>
<keyword evidence="1" id="KW-1133">Transmembrane helix</keyword>
<feature type="transmembrane region" description="Helical" evidence="1">
    <location>
        <begin position="50"/>
        <end position="68"/>
    </location>
</feature>
<proteinExistence type="predicted"/>
<evidence type="ECO:0008006" key="4">
    <source>
        <dbReference type="Google" id="ProtNLM"/>
    </source>
</evidence>
<evidence type="ECO:0000256" key="1">
    <source>
        <dbReference type="SAM" id="Phobius"/>
    </source>
</evidence>